<keyword evidence="1" id="KW-0812">Transmembrane</keyword>
<keyword evidence="1" id="KW-1133">Transmembrane helix</keyword>
<gene>
    <name evidence="2" type="ORF">KILIM_016_00820</name>
</gene>
<evidence type="ECO:0000313" key="3">
    <source>
        <dbReference type="Proteomes" id="UP000008366"/>
    </source>
</evidence>
<dbReference type="EMBL" id="BAHD01000016">
    <property type="protein sequence ID" value="GAB95141.1"/>
    <property type="molecule type" value="Genomic_DNA"/>
</dbReference>
<keyword evidence="1" id="KW-0472">Membrane</keyword>
<reference evidence="2 3" key="1">
    <citation type="submission" date="2012-08" db="EMBL/GenBank/DDBJ databases">
        <title>Whole genome shotgun sequence of Kineosphaera limosa NBRC 100340.</title>
        <authorList>
            <person name="Yoshida I."/>
            <person name="Isaki S."/>
            <person name="Hosoyama A."/>
            <person name="Tsuchikane K."/>
            <person name="Katsumata H."/>
            <person name="Ando Y."/>
            <person name="Ohji S."/>
            <person name="Hamada M."/>
            <person name="Tamura T."/>
            <person name="Yamazoe A."/>
            <person name="Yamazaki S."/>
            <person name="Fujita N."/>
        </authorList>
    </citation>
    <scope>NUCLEOTIDE SEQUENCE [LARGE SCALE GENOMIC DNA]</scope>
    <source>
        <strain evidence="2 3">NBRC 100340</strain>
    </source>
</reference>
<comment type="caution">
    <text evidence="2">The sequence shown here is derived from an EMBL/GenBank/DDBJ whole genome shotgun (WGS) entry which is preliminary data.</text>
</comment>
<evidence type="ECO:0000313" key="2">
    <source>
        <dbReference type="EMBL" id="GAB95141.1"/>
    </source>
</evidence>
<protein>
    <recommendedName>
        <fullName evidence="4">DUF3040 domain-containing protein</fullName>
    </recommendedName>
</protein>
<feature type="transmembrane region" description="Helical" evidence="1">
    <location>
        <begin position="39"/>
        <end position="56"/>
    </location>
</feature>
<organism evidence="2 3">
    <name type="scientific">Kineosphaera limosa NBRC 100340</name>
    <dbReference type="NCBI Taxonomy" id="1184609"/>
    <lineage>
        <taxon>Bacteria</taxon>
        <taxon>Bacillati</taxon>
        <taxon>Actinomycetota</taxon>
        <taxon>Actinomycetes</taxon>
        <taxon>Micrococcales</taxon>
        <taxon>Dermatophilaceae</taxon>
        <taxon>Kineosphaera</taxon>
    </lineage>
</organism>
<proteinExistence type="predicted"/>
<accession>K6WMV4</accession>
<sequence>MALDPRDEQMIRRFEAQLRARVPLPDTRGRQYLPPVRRTFRAACLLAFSLALSLLAVPDGGALDTVSVVLLVLAFGMLGHAMHASFVQAERDSRAGRDNPA</sequence>
<keyword evidence="3" id="KW-1185">Reference proteome</keyword>
<name>K6WMV4_9MICO</name>
<evidence type="ECO:0000256" key="1">
    <source>
        <dbReference type="SAM" id="Phobius"/>
    </source>
</evidence>
<dbReference type="RefSeq" id="WP_006591673.1">
    <property type="nucleotide sequence ID" value="NZ_BAHD01000016.1"/>
</dbReference>
<feature type="transmembrane region" description="Helical" evidence="1">
    <location>
        <begin position="68"/>
        <end position="87"/>
    </location>
</feature>
<evidence type="ECO:0008006" key="4">
    <source>
        <dbReference type="Google" id="ProtNLM"/>
    </source>
</evidence>
<dbReference type="Proteomes" id="UP000008366">
    <property type="component" value="Unassembled WGS sequence"/>
</dbReference>
<dbReference type="AlphaFoldDB" id="K6WMV4"/>